<reference evidence="6 7" key="1">
    <citation type="submission" date="2015-09" db="EMBL/GenBank/DDBJ databases">
        <title>Host preference determinants of Valsa canker pathogens revealed by comparative genomics.</title>
        <authorList>
            <person name="Yin Z."/>
            <person name="Huang L."/>
        </authorList>
    </citation>
    <scope>NUCLEOTIDE SEQUENCE [LARGE SCALE GENOMIC DNA]</scope>
    <source>
        <strain evidence="6 7">YSFL</strain>
    </source>
</reference>
<accession>A0A423W8M1</accession>
<keyword evidence="2" id="KW-0804">Transcription</keyword>
<gene>
    <name evidence="6" type="ORF">VSDG_03059</name>
</gene>
<dbReference type="EMBL" id="LJZO01000010">
    <property type="protein sequence ID" value="ROV99690.1"/>
    <property type="molecule type" value="Genomic_DNA"/>
</dbReference>
<evidence type="ECO:0000313" key="6">
    <source>
        <dbReference type="EMBL" id="ROV99690.1"/>
    </source>
</evidence>
<keyword evidence="3" id="KW-0539">Nucleus</keyword>
<sequence>MPIPPAFAGASSYPTSFLLTDCRRQRHQSRYQLRCPTQQGARDVGGGDEWPNKTEKEHRAPAIGAGPNQPGVEATSLSDGLTPHAHGSKPQGSRVDEASTINDQPSMSEAYVWPKFLTRLREAFCLDPQPSSRERGSPPTTRSGHITPPSMSLAEQQRLKQAIETFPPQAVGQFLVAVCIDHGTDSFFYFDQEQLTSDLRAFYADPLTPLRSDPNFVCLALSVFALGSQWTTLANPSNHTPAAVPGDSDPGRIFYDQARFLIVDIMDSSSIRSVQAAFVLGVYLMPASAIGASYIYMGLALRKALALNLHREGDDGQLDDREREARRRLWTTTIKLNRPRTINQDIITAKLPQPCPQMDSAQIFDNVQHQVANATLVMILDQLSETHGHSAPQNFDTALKEWKRSLPASLKLESQNPESPSYRAVVHLYLNYYFAWIAIGKVSVVTVVRAHLHSALRDVNQASPRVATPVEALSKSCIKAAKKMLQLFEDLTNTRKLTGFSFTDFQGCSIATIILFLAGIVDSDGGHNHRAIFGLECLRRMTGGNQTAKMGVHFVEALQSIAEEATAKLQRAKQAATPRTVSGSNIARTSGYSQWARWLANSELPQVQKGSSDSTAEPTAPLFLASLHSPVPGTSLANDSLSDWEQAAAIQLSQLASSNYPSMAKPGPMPLETSSLMENELPSFLYGDDQMYLMGLTGLDVLDFGSPVS</sequence>
<dbReference type="GO" id="GO:0008270">
    <property type="term" value="F:zinc ion binding"/>
    <property type="evidence" value="ECO:0007669"/>
    <property type="project" value="InterPro"/>
</dbReference>
<dbReference type="PANTHER" id="PTHR47424">
    <property type="entry name" value="REGULATORY PROTEIN GAL4"/>
    <property type="match status" value="1"/>
</dbReference>
<evidence type="ECO:0000256" key="4">
    <source>
        <dbReference type="SAM" id="MobiDB-lite"/>
    </source>
</evidence>
<evidence type="ECO:0000256" key="1">
    <source>
        <dbReference type="ARBA" id="ARBA00023015"/>
    </source>
</evidence>
<comment type="caution">
    <text evidence="6">The sequence shown here is derived from an EMBL/GenBank/DDBJ whole genome shotgun (WGS) entry which is preliminary data.</text>
</comment>
<evidence type="ECO:0000313" key="7">
    <source>
        <dbReference type="Proteomes" id="UP000284375"/>
    </source>
</evidence>
<keyword evidence="7" id="KW-1185">Reference proteome</keyword>
<dbReference type="InterPro" id="IPR007219">
    <property type="entry name" value="XnlR_reg_dom"/>
</dbReference>
<dbReference type="OrthoDB" id="2283488at2759"/>
<dbReference type="InterPro" id="IPR051127">
    <property type="entry name" value="Fungal_SecMet_Regulators"/>
</dbReference>
<dbReference type="Pfam" id="PF04082">
    <property type="entry name" value="Fungal_trans"/>
    <property type="match status" value="1"/>
</dbReference>
<evidence type="ECO:0000256" key="3">
    <source>
        <dbReference type="ARBA" id="ARBA00023242"/>
    </source>
</evidence>
<dbReference type="PANTHER" id="PTHR47424:SF6">
    <property type="entry name" value="PROLINE UTILIZATION TRANS-ACTIVATOR"/>
    <property type="match status" value="1"/>
</dbReference>
<dbReference type="AlphaFoldDB" id="A0A423W8M1"/>
<dbReference type="CDD" id="cd12148">
    <property type="entry name" value="fungal_TF_MHR"/>
    <property type="match status" value="1"/>
</dbReference>
<evidence type="ECO:0000256" key="2">
    <source>
        <dbReference type="ARBA" id="ARBA00023163"/>
    </source>
</evidence>
<feature type="compositionally biased region" description="Basic and acidic residues" evidence="4">
    <location>
        <begin position="50"/>
        <end position="60"/>
    </location>
</feature>
<dbReference type="GO" id="GO:0006351">
    <property type="term" value="P:DNA-templated transcription"/>
    <property type="evidence" value="ECO:0007669"/>
    <property type="project" value="InterPro"/>
</dbReference>
<keyword evidence="1" id="KW-0805">Transcription regulation</keyword>
<feature type="compositionally biased region" description="Polar residues" evidence="4">
    <location>
        <begin position="138"/>
        <end position="151"/>
    </location>
</feature>
<organism evidence="6 7">
    <name type="scientific">Cytospora chrysosperma</name>
    <name type="common">Cytospora canker fungus</name>
    <name type="synonym">Sphaeria chrysosperma</name>
    <dbReference type="NCBI Taxonomy" id="252740"/>
    <lineage>
        <taxon>Eukaryota</taxon>
        <taxon>Fungi</taxon>
        <taxon>Dikarya</taxon>
        <taxon>Ascomycota</taxon>
        <taxon>Pezizomycotina</taxon>
        <taxon>Sordariomycetes</taxon>
        <taxon>Sordariomycetidae</taxon>
        <taxon>Diaporthales</taxon>
        <taxon>Cytosporaceae</taxon>
        <taxon>Cytospora</taxon>
    </lineage>
</organism>
<dbReference type="Proteomes" id="UP000284375">
    <property type="component" value="Unassembled WGS sequence"/>
</dbReference>
<feature type="region of interest" description="Disordered" evidence="4">
    <location>
        <begin position="29"/>
        <end position="97"/>
    </location>
</feature>
<feature type="domain" description="Xylanolytic transcriptional activator regulatory" evidence="5">
    <location>
        <begin position="208"/>
        <end position="368"/>
    </location>
</feature>
<evidence type="ECO:0000259" key="5">
    <source>
        <dbReference type="Pfam" id="PF04082"/>
    </source>
</evidence>
<name>A0A423W8M1_CYTCH</name>
<feature type="region of interest" description="Disordered" evidence="4">
    <location>
        <begin position="127"/>
        <end position="151"/>
    </location>
</feature>
<protein>
    <recommendedName>
        <fullName evidence="5">Xylanolytic transcriptional activator regulatory domain-containing protein</fullName>
    </recommendedName>
</protein>
<proteinExistence type="predicted"/>
<dbReference type="GO" id="GO:0003677">
    <property type="term" value="F:DNA binding"/>
    <property type="evidence" value="ECO:0007669"/>
    <property type="project" value="InterPro"/>
</dbReference>
<dbReference type="STRING" id="252740.A0A423W8M1"/>